<evidence type="ECO:0000256" key="2">
    <source>
        <dbReference type="SAM" id="Phobius"/>
    </source>
</evidence>
<name>A0A9P1FP29_9DINO</name>
<feature type="compositionally biased region" description="Polar residues" evidence="1">
    <location>
        <begin position="34"/>
        <end position="45"/>
    </location>
</feature>
<gene>
    <name evidence="3" type="ORF">C1SCF055_LOCUS9001</name>
</gene>
<feature type="region of interest" description="Disordered" evidence="1">
    <location>
        <begin position="710"/>
        <end position="738"/>
    </location>
</feature>
<keyword evidence="2" id="KW-0812">Transmembrane</keyword>
<keyword evidence="5" id="KW-1185">Reference proteome</keyword>
<evidence type="ECO:0000313" key="4">
    <source>
        <dbReference type="EMBL" id="CAL1134562.1"/>
    </source>
</evidence>
<dbReference type="EMBL" id="CAMXCT010000615">
    <property type="protein sequence ID" value="CAI3981187.1"/>
    <property type="molecule type" value="Genomic_DNA"/>
</dbReference>
<sequence length="1139" mass="127740">MDSHLPNTGKTCMFAPSASVGEPSRLDLPDPVSSLCSRPSTTSGPSRFLSPIEAVGDEGSYEDATHPSVLAGREQNLRCGLVAADLNKRGVAECFEEYGLRDYFDQYGQRRFCNLSMSVAARRHPQVSRAFGSTSQHLNDVKTQHLFSAIAYRKASAMIEQDRQAHRQQREVQFRGLTHAERFRTADVRRRQLQLILSGFPNLQDAEVPFLPAGTTEEVFQPVEATSRQQERDDRKRCERQNVYLAERNPQTVFLVKRQGWIFSYDDVLSIWEKLDDWMGAISLTPLWGLDRSTFSQFLVDLSLIDKDHLPHVWAHQVFDAYAKPTRLAAGDPDYDEPPDGRERAALCVSRWDFMHVLDRLLRTRFDLSPREEFLSRLRAAYNHLCRDWKAREEDSKIAAQASEHKWQAWKQLLGNVQVMQQTVAQRFGGSKSARGAKFKSTVKPIKDDGRIKESHRWKFDRHVCCMLKEPEVMQIVEQFREVFSTIFDCYASQREKRHMAEMDLVSLCYDLCLVPDLAPRHEVHRVYMMAECLDKHPTPSLASSLTSDLSNVSMLSVPSGGSSKDGLKKSSKPKLKTSMAEVVKSKRKLIHGMTRSEKSISSSDSFKFEGADFGVGALAECLCRIVFGHLLVYGNSLQQIMSSEARFVWLMSYLVHVLREARAGESKGSMPDWPGWRGSAWSSLLEHLRDEDFSNATRPMAQAAPVEMDGLERATSHRPAAHSNSDTEDEGSPTDKEQRATFQLPSFAKDAPDLSNWLFAKLLACREQLCFTKTMPRQDHIEGIELFGTCMEGVRRSPSWDLFAEGGPADVCLTPRGQRRANLACIARGEAPAPALAQLQRPAQHGALCLGQLRTQQMLRKAMEKKAPLIKVQAEKRSNELGGGQLPRELPSQLKLHLPLVAWEQFRDTINGALKKEKATRRRIHNTSGVPTLLGAGCVIGSALGMILLHVLQFDSTFGEALLAVPPAVALCFWAVTRILLMKHARKHQRCMQEVISSWRKACDKLMREHRALAVSIATGTEEIAAMDWFGRASQHVKDVFCLDFRIIDEHLGREFRRSLPNVSFTMDTDDKDSTRPPSGGSGSSALRVAGMAEVDLQLRPMSAPDVGDAEVVNVAGSTASNWTTASGTSRASREAWT</sequence>
<organism evidence="3">
    <name type="scientific">Cladocopium goreaui</name>
    <dbReference type="NCBI Taxonomy" id="2562237"/>
    <lineage>
        <taxon>Eukaryota</taxon>
        <taxon>Sar</taxon>
        <taxon>Alveolata</taxon>
        <taxon>Dinophyceae</taxon>
        <taxon>Suessiales</taxon>
        <taxon>Symbiodiniaceae</taxon>
        <taxon>Cladocopium</taxon>
    </lineage>
</organism>
<feature type="transmembrane region" description="Helical" evidence="2">
    <location>
        <begin position="931"/>
        <end position="950"/>
    </location>
</feature>
<protein>
    <submittedName>
        <fullName evidence="3">Uncharacterized protein</fullName>
    </submittedName>
</protein>
<proteinExistence type="predicted"/>
<dbReference type="OrthoDB" id="439837at2759"/>
<dbReference type="EMBL" id="CAMXCT020000615">
    <property type="protein sequence ID" value="CAL1134562.1"/>
    <property type="molecule type" value="Genomic_DNA"/>
</dbReference>
<dbReference type="EMBL" id="CAMXCT030000615">
    <property type="protein sequence ID" value="CAL4768499.1"/>
    <property type="molecule type" value="Genomic_DNA"/>
</dbReference>
<feature type="region of interest" description="Disordered" evidence="1">
    <location>
        <begin position="1067"/>
        <end position="1088"/>
    </location>
</feature>
<reference evidence="4" key="2">
    <citation type="submission" date="2024-04" db="EMBL/GenBank/DDBJ databases">
        <authorList>
            <person name="Chen Y."/>
            <person name="Shah S."/>
            <person name="Dougan E. K."/>
            <person name="Thang M."/>
            <person name="Chan C."/>
        </authorList>
    </citation>
    <scope>NUCLEOTIDE SEQUENCE [LARGE SCALE GENOMIC DNA]</scope>
</reference>
<evidence type="ECO:0000256" key="1">
    <source>
        <dbReference type="SAM" id="MobiDB-lite"/>
    </source>
</evidence>
<feature type="transmembrane region" description="Helical" evidence="2">
    <location>
        <begin position="962"/>
        <end position="982"/>
    </location>
</feature>
<dbReference type="AlphaFoldDB" id="A0A9P1FP29"/>
<evidence type="ECO:0000313" key="3">
    <source>
        <dbReference type="EMBL" id="CAI3981187.1"/>
    </source>
</evidence>
<feature type="region of interest" description="Disordered" evidence="1">
    <location>
        <begin position="30"/>
        <end position="52"/>
    </location>
</feature>
<keyword evidence="2" id="KW-1133">Transmembrane helix</keyword>
<dbReference type="Proteomes" id="UP001152797">
    <property type="component" value="Unassembled WGS sequence"/>
</dbReference>
<keyword evidence="2" id="KW-0472">Membrane</keyword>
<comment type="caution">
    <text evidence="3">The sequence shown here is derived from an EMBL/GenBank/DDBJ whole genome shotgun (WGS) entry which is preliminary data.</text>
</comment>
<reference evidence="3" key="1">
    <citation type="submission" date="2022-10" db="EMBL/GenBank/DDBJ databases">
        <authorList>
            <person name="Chen Y."/>
            <person name="Dougan E. K."/>
            <person name="Chan C."/>
            <person name="Rhodes N."/>
            <person name="Thang M."/>
        </authorList>
    </citation>
    <scope>NUCLEOTIDE SEQUENCE</scope>
</reference>
<accession>A0A9P1FP29</accession>
<evidence type="ECO:0000313" key="5">
    <source>
        <dbReference type="Proteomes" id="UP001152797"/>
    </source>
</evidence>